<dbReference type="Pfam" id="PF00778">
    <property type="entry name" value="DIX"/>
    <property type="match status" value="1"/>
</dbReference>
<protein>
    <recommendedName>
        <fullName evidence="3">DIX domain-containing protein</fullName>
    </recommendedName>
</protein>
<dbReference type="RefSeq" id="XP_001027212.3">
    <property type="nucleotide sequence ID" value="XM_001027212.3"/>
</dbReference>
<dbReference type="InterPro" id="IPR001158">
    <property type="entry name" value="DIX"/>
</dbReference>
<dbReference type="PANTHER" id="PTHR42509">
    <property type="entry name" value="DIX DOMAIN-CONTAINING PROTEIN"/>
    <property type="match status" value="1"/>
</dbReference>
<dbReference type="KEGG" id="tet:TTHERM_00977730"/>
<dbReference type="Gene3D" id="2.40.240.130">
    <property type="match status" value="1"/>
</dbReference>
<sequence>MAQKAFTMVFYIVPEDQDDIEQPNAFGIHKNQEDIKPSDIADSFPLPGEYIFRYRYKFQNNIVWMDINSNSNKIPLFNGKIYIKATRVSWTKDNNSQQPVQPQANVQTQVNRQSSSQNQQQQLYQAQQQPSYQQQQATQQKQVYQQQQQPKIPANQGYQQPDKQFSSQGTNGNQKSTNLLDDYEEKPTQKKANTAQLEANLLDMDDLGAGSSSSQKSNNKHDDDLWNF</sequence>
<feature type="compositionally biased region" description="Low complexity" evidence="2">
    <location>
        <begin position="139"/>
        <end position="156"/>
    </location>
</feature>
<dbReference type="EMBL" id="GG662254">
    <property type="protein sequence ID" value="EAS06970.3"/>
    <property type="molecule type" value="Genomic_DNA"/>
</dbReference>
<proteinExistence type="predicted"/>
<dbReference type="InterPro" id="IPR038207">
    <property type="entry name" value="DIX_dom_sf"/>
</dbReference>
<feature type="domain" description="DIX" evidence="3">
    <location>
        <begin position="7"/>
        <end position="84"/>
    </location>
</feature>
<dbReference type="AlphaFoldDB" id="Q24GN7"/>
<accession>Q24GN7</accession>
<evidence type="ECO:0000259" key="3">
    <source>
        <dbReference type="Pfam" id="PF00778"/>
    </source>
</evidence>
<evidence type="ECO:0000313" key="5">
    <source>
        <dbReference type="Proteomes" id="UP000009168"/>
    </source>
</evidence>
<dbReference type="OrthoDB" id="10007451at2759"/>
<gene>
    <name evidence="4" type="ORF">TTHERM_00977730</name>
</gene>
<dbReference type="InParanoid" id="Q24GN7"/>
<dbReference type="OMA" id="GEYIFRY"/>
<dbReference type="GO" id="GO:0016055">
    <property type="term" value="P:Wnt signaling pathway"/>
    <property type="evidence" value="ECO:0007669"/>
    <property type="project" value="UniProtKB-KW"/>
</dbReference>
<feature type="compositionally biased region" description="Basic and acidic residues" evidence="2">
    <location>
        <begin position="219"/>
        <end position="228"/>
    </location>
</feature>
<evidence type="ECO:0000313" key="4">
    <source>
        <dbReference type="EMBL" id="EAS06970.3"/>
    </source>
</evidence>
<dbReference type="HOGENOM" id="CLU_1216864_0_0_1"/>
<feature type="compositionally biased region" description="Polar residues" evidence="2">
    <location>
        <begin position="93"/>
        <end position="105"/>
    </location>
</feature>
<dbReference type="Proteomes" id="UP000009168">
    <property type="component" value="Unassembled WGS sequence"/>
</dbReference>
<dbReference type="eggNOG" id="ENOG502S8CZ">
    <property type="taxonomic scope" value="Eukaryota"/>
</dbReference>
<feature type="region of interest" description="Disordered" evidence="2">
    <location>
        <begin position="93"/>
        <end position="127"/>
    </location>
</feature>
<feature type="compositionally biased region" description="Polar residues" evidence="2">
    <location>
        <begin position="157"/>
        <end position="179"/>
    </location>
</feature>
<keyword evidence="1" id="KW-0879">Wnt signaling pathway</keyword>
<dbReference type="PANTHER" id="PTHR42509:SF1">
    <property type="entry name" value="DIX DOMAIN-CONTAINING PROTEIN"/>
    <property type="match status" value="1"/>
</dbReference>
<evidence type="ECO:0000256" key="2">
    <source>
        <dbReference type="SAM" id="MobiDB-lite"/>
    </source>
</evidence>
<keyword evidence="5" id="KW-1185">Reference proteome</keyword>
<evidence type="ECO:0000256" key="1">
    <source>
        <dbReference type="ARBA" id="ARBA00022687"/>
    </source>
</evidence>
<reference evidence="5" key="1">
    <citation type="journal article" date="2006" name="PLoS Biol.">
        <title>Macronuclear genome sequence of the ciliate Tetrahymena thermophila, a model eukaryote.</title>
        <authorList>
            <person name="Eisen J.A."/>
            <person name="Coyne R.S."/>
            <person name="Wu M."/>
            <person name="Wu D."/>
            <person name="Thiagarajan M."/>
            <person name="Wortman J.R."/>
            <person name="Badger J.H."/>
            <person name="Ren Q."/>
            <person name="Amedeo P."/>
            <person name="Jones K.M."/>
            <person name="Tallon L.J."/>
            <person name="Delcher A.L."/>
            <person name="Salzberg S.L."/>
            <person name="Silva J.C."/>
            <person name="Haas B.J."/>
            <person name="Majoros W.H."/>
            <person name="Farzad M."/>
            <person name="Carlton J.M."/>
            <person name="Smith R.K. Jr."/>
            <person name="Garg J."/>
            <person name="Pearlman R.E."/>
            <person name="Karrer K.M."/>
            <person name="Sun L."/>
            <person name="Manning G."/>
            <person name="Elde N.C."/>
            <person name="Turkewitz A.P."/>
            <person name="Asai D.J."/>
            <person name="Wilkes D.E."/>
            <person name="Wang Y."/>
            <person name="Cai H."/>
            <person name="Collins K."/>
            <person name="Stewart B.A."/>
            <person name="Lee S.R."/>
            <person name="Wilamowska K."/>
            <person name="Weinberg Z."/>
            <person name="Ruzzo W.L."/>
            <person name="Wloga D."/>
            <person name="Gaertig J."/>
            <person name="Frankel J."/>
            <person name="Tsao C.-C."/>
            <person name="Gorovsky M.A."/>
            <person name="Keeling P.J."/>
            <person name="Waller R.F."/>
            <person name="Patron N.J."/>
            <person name="Cherry J.M."/>
            <person name="Stover N.A."/>
            <person name="Krieger C.J."/>
            <person name="del Toro C."/>
            <person name="Ryder H.F."/>
            <person name="Williamson S.C."/>
            <person name="Barbeau R.A."/>
            <person name="Hamilton E.P."/>
            <person name="Orias E."/>
        </authorList>
    </citation>
    <scope>NUCLEOTIDE SEQUENCE [LARGE SCALE GENOMIC DNA]</scope>
    <source>
        <strain evidence="5">SB210</strain>
    </source>
</reference>
<dbReference type="SUPFAM" id="SSF54236">
    <property type="entry name" value="Ubiquitin-like"/>
    <property type="match status" value="1"/>
</dbReference>
<name>Q24GN7_TETTS</name>
<dbReference type="InterPro" id="IPR029071">
    <property type="entry name" value="Ubiquitin-like_domsf"/>
</dbReference>
<organism evidence="4 5">
    <name type="scientific">Tetrahymena thermophila (strain SB210)</name>
    <dbReference type="NCBI Taxonomy" id="312017"/>
    <lineage>
        <taxon>Eukaryota</taxon>
        <taxon>Sar</taxon>
        <taxon>Alveolata</taxon>
        <taxon>Ciliophora</taxon>
        <taxon>Intramacronucleata</taxon>
        <taxon>Oligohymenophorea</taxon>
        <taxon>Hymenostomatida</taxon>
        <taxon>Tetrahymenina</taxon>
        <taxon>Tetrahymenidae</taxon>
        <taxon>Tetrahymena</taxon>
    </lineage>
</organism>
<feature type="region of interest" description="Disordered" evidence="2">
    <location>
        <begin position="139"/>
        <end position="228"/>
    </location>
</feature>
<dbReference type="GeneID" id="7830037"/>
<feature type="compositionally biased region" description="Low complexity" evidence="2">
    <location>
        <begin position="106"/>
        <end position="127"/>
    </location>
</feature>